<dbReference type="Gene3D" id="2.60.130.10">
    <property type="entry name" value="Aromatic compound dioxygenase"/>
    <property type="match status" value="1"/>
</dbReference>
<evidence type="ECO:0000256" key="2">
    <source>
        <dbReference type="SAM" id="Phobius"/>
    </source>
</evidence>
<evidence type="ECO:0000313" key="6">
    <source>
        <dbReference type="Proteomes" id="UP000663828"/>
    </source>
</evidence>
<protein>
    <recommendedName>
        <fullName evidence="3">Intradiol ring-cleavage dioxygenases domain-containing protein</fullName>
    </recommendedName>
</protein>
<dbReference type="EMBL" id="CAJNOR010001039">
    <property type="protein sequence ID" value="CAF1062209.1"/>
    <property type="molecule type" value="Genomic_DNA"/>
</dbReference>
<comment type="caution">
    <text evidence="4">The sequence shown here is derived from an EMBL/GenBank/DDBJ whole genome shotgun (WGS) entry which is preliminary data.</text>
</comment>
<evidence type="ECO:0000313" key="5">
    <source>
        <dbReference type="EMBL" id="CAF1277811.1"/>
    </source>
</evidence>
<dbReference type="CDD" id="cd03457">
    <property type="entry name" value="intradiol_dioxygenase_like"/>
    <property type="match status" value="1"/>
</dbReference>
<keyword evidence="6" id="KW-1185">Reference proteome</keyword>
<dbReference type="GO" id="GO:0016702">
    <property type="term" value="F:oxidoreductase activity, acting on single donors with incorporation of molecular oxygen, incorporation of two atoms of oxygen"/>
    <property type="evidence" value="ECO:0007669"/>
    <property type="project" value="InterPro"/>
</dbReference>
<evidence type="ECO:0000256" key="1">
    <source>
        <dbReference type="SAM" id="MobiDB-lite"/>
    </source>
</evidence>
<evidence type="ECO:0000313" key="4">
    <source>
        <dbReference type="EMBL" id="CAF1062209.1"/>
    </source>
</evidence>
<proteinExistence type="predicted"/>
<name>A0A814L7Z2_ADIRI</name>
<feature type="compositionally biased region" description="Polar residues" evidence="1">
    <location>
        <begin position="338"/>
        <end position="350"/>
    </location>
</feature>
<dbReference type="OrthoDB" id="10021862at2759"/>
<gene>
    <name evidence="5" type="ORF">EDS130_LOCUS29374</name>
    <name evidence="4" type="ORF">XAT740_LOCUS16347</name>
</gene>
<dbReference type="AlphaFoldDB" id="A0A814L7Z2"/>
<keyword evidence="2" id="KW-0472">Membrane</keyword>
<dbReference type="EMBL" id="CAJNOJ010000198">
    <property type="protein sequence ID" value="CAF1277811.1"/>
    <property type="molecule type" value="Genomic_DNA"/>
</dbReference>
<sequence length="360" mass="39879">MFHTSTSYFDSNFAEVALVAMMKYILYFTLFTALVSLSHQSALLQSLKRCRRDTTCVLTPEVTEGPYYWNTTLMRQNISEDRNGIPLRIQILVNDVNTCTPIADAAVTMWHCDAGGIYSHYIQASQNVQNPQKDNSTFLRGILLTDANGLVTFDTIYPGWYIGRSIHIHVKVHLGGTYLNETSYYSGAKYVHTGQLFFNDSFSDLVNEQTPYTNHTGSRMLNSQDDIYASTNGYTLLNVQYMNSDDGFSSGLFTSITLGVTSLDSESTTLSSVPTTTTAAEPEKTDTTSETASETTLVTTTTTATNTARTTTTTKRGRRPNGHPPSNQQPGHEPNRPNLDSQHGSQNQPQRGPKHGPSRH</sequence>
<dbReference type="InterPro" id="IPR015889">
    <property type="entry name" value="Intradiol_dOase_core"/>
</dbReference>
<dbReference type="Proteomes" id="UP000663852">
    <property type="component" value="Unassembled WGS sequence"/>
</dbReference>
<dbReference type="PANTHER" id="PTHR34315">
    <property type="match status" value="1"/>
</dbReference>
<feature type="compositionally biased region" description="Low complexity" evidence="1">
    <location>
        <begin position="288"/>
        <end position="314"/>
    </location>
</feature>
<feature type="region of interest" description="Disordered" evidence="1">
    <location>
        <begin position="264"/>
        <end position="360"/>
    </location>
</feature>
<evidence type="ECO:0000259" key="3">
    <source>
        <dbReference type="Pfam" id="PF00775"/>
    </source>
</evidence>
<dbReference type="SUPFAM" id="SSF49482">
    <property type="entry name" value="Aromatic compound dioxygenase"/>
    <property type="match status" value="1"/>
</dbReference>
<organism evidence="4 6">
    <name type="scientific">Adineta ricciae</name>
    <name type="common">Rotifer</name>
    <dbReference type="NCBI Taxonomy" id="249248"/>
    <lineage>
        <taxon>Eukaryota</taxon>
        <taxon>Metazoa</taxon>
        <taxon>Spiralia</taxon>
        <taxon>Gnathifera</taxon>
        <taxon>Rotifera</taxon>
        <taxon>Eurotatoria</taxon>
        <taxon>Bdelloidea</taxon>
        <taxon>Adinetida</taxon>
        <taxon>Adinetidae</taxon>
        <taxon>Adineta</taxon>
    </lineage>
</organism>
<feature type="compositionally biased region" description="Low complexity" evidence="1">
    <location>
        <begin position="264"/>
        <end position="280"/>
    </location>
</feature>
<feature type="domain" description="Intradiol ring-cleavage dioxygenases" evidence="3">
    <location>
        <begin position="64"/>
        <end position="162"/>
    </location>
</feature>
<keyword evidence="2" id="KW-1133">Transmembrane helix</keyword>
<dbReference type="PANTHER" id="PTHR34315:SF1">
    <property type="entry name" value="INTRADIOL RING-CLEAVAGE DIOXYGENASES DOMAIN-CONTAINING PROTEIN-RELATED"/>
    <property type="match status" value="1"/>
</dbReference>
<dbReference type="InterPro" id="IPR000627">
    <property type="entry name" value="Intradiol_dOase_C"/>
</dbReference>
<accession>A0A814L7Z2</accession>
<dbReference type="GO" id="GO:0008199">
    <property type="term" value="F:ferric iron binding"/>
    <property type="evidence" value="ECO:0007669"/>
    <property type="project" value="InterPro"/>
</dbReference>
<feature type="transmembrane region" description="Helical" evidence="2">
    <location>
        <begin position="24"/>
        <end position="44"/>
    </location>
</feature>
<dbReference type="Pfam" id="PF00775">
    <property type="entry name" value="Dioxygenase_C"/>
    <property type="match status" value="1"/>
</dbReference>
<reference evidence="4" key="1">
    <citation type="submission" date="2021-02" db="EMBL/GenBank/DDBJ databases">
        <authorList>
            <person name="Nowell W R."/>
        </authorList>
    </citation>
    <scope>NUCLEOTIDE SEQUENCE</scope>
</reference>
<keyword evidence="2" id="KW-0812">Transmembrane</keyword>
<dbReference type="Proteomes" id="UP000663828">
    <property type="component" value="Unassembled WGS sequence"/>
</dbReference>